<organism evidence="3 4">
    <name type="scientific">Granulicella aggregans</name>
    <dbReference type="NCBI Taxonomy" id="474949"/>
    <lineage>
        <taxon>Bacteria</taxon>
        <taxon>Pseudomonadati</taxon>
        <taxon>Acidobacteriota</taxon>
        <taxon>Terriglobia</taxon>
        <taxon>Terriglobales</taxon>
        <taxon>Acidobacteriaceae</taxon>
        <taxon>Granulicella</taxon>
    </lineage>
</organism>
<evidence type="ECO:0000313" key="3">
    <source>
        <dbReference type="EMBL" id="MBB5057485.1"/>
    </source>
</evidence>
<dbReference type="AlphaFoldDB" id="A0A7W8E4S7"/>
<dbReference type="EMBL" id="JACHIP010000003">
    <property type="protein sequence ID" value="MBB5057485.1"/>
    <property type="molecule type" value="Genomic_DNA"/>
</dbReference>
<dbReference type="InterPro" id="IPR028087">
    <property type="entry name" value="Tad_N"/>
</dbReference>
<accession>A0A7W8E4S7</accession>
<keyword evidence="1" id="KW-1133">Transmembrane helix</keyword>
<gene>
    <name evidence="3" type="ORF">HDF16_002191</name>
</gene>
<evidence type="ECO:0000256" key="1">
    <source>
        <dbReference type="SAM" id="Phobius"/>
    </source>
</evidence>
<protein>
    <recommendedName>
        <fullName evidence="2">Putative Flp pilus-assembly TadG-like N-terminal domain-containing protein</fullName>
    </recommendedName>
</protein>
<keyword evidence="1" id="KW-0812">Transmembrane</keyword>
<feature type="transmembrane region" description="Helical" evidence="1">
    <location>
        <begin position="12"/>
        <end position="33"/>
    </location>
</feature>
<dbReference type="RefSeq" id="WP_184216452.1">
    <property type="nucleotide sequence ID" value="NZ_JACHIP010000003.1"/>
</dbReference>
<dbReference type="Proteomes" id="UP000540989">
    <property type="component" value="Unassembled WGS sequence"/>
</dbReference>
<proteinExistence type="predicted"/>
<reference evidence="3 4" key="1">
    <citation type="submission" date="2020-08" db="EMBL/GenBank/DDBJ databases">
        <title>Genomic Encyclopedia of Type Strains, Phase IV (KMG-V): Genome sequencing to study the core and pangenomes of soil and plant-associated prokaryotes.</title>
        <authorList>
            <person name="Whitman W."/>
        </authorList>
    </citation>
    <scope>NUCLEOTIDE SEQUENCE [LARGE SCALE GENOMIC DNA]</scope>
    <source>
        <strain evidence="3 4">M8UP14</strain>
    </source>
</reference>
<keyword evidence="4" id="KW-1185">Reference proteome</keyword>
<comment type="caution">
    <text evidence="3">The sequence shown here is derived from an EMBL/GenBank/DDBJ whole genome shotgun (WGS) entry which is preliminary data.</text>
</comment>
<name>A0A7W8E4S7_9BACT</name>
<evidence type="ECO:0000313" key="4">
    <source>
        <dbReference type="Proteomes" id="UP000540989"/>
    </source>
</evidence>
<sequence length="453" mass="46091">MSIRRFLRRDDGQTTVFFAVMMTIIIALVGLSVDVGNLCFTENKLHTAAEAAALSGALEIGSCLGVNNCTAMQTAATSALSENGYTGSMLTTNCGSTSNTSLTLLLNNPPCYRGSADPNQGKSKYVEAIVSMPVPTYFVRLIGFSTVQLTARAESVRTSNPNCIYALDQTSANAITVAVLASLTATCGVVDESNSSGAFGCALFAAVSVPNLKITGGIQNLLCSVSPAPRTSVPVPNPADPLSTLPKPTVLSCGASVLTPYHGSAGPLVIVGNAVLYPDAAYCGGITVGPLANVTFMPGTYVIRSVGPLGGLSFSLLSTVTGTGVTFYNYGPFGGINFVASSVTLGHLTLTAPTSGTYAGILFFQDPGDTAAAIIVANSSLNTTLTGAYYLPTATVTCAVSGSSTYNILVAKDINFAALSFPLGTFGTTAVTNDYSSLANGSPLAGGGSALVQ</sequence>
<dbReference type="Pfam" id="PF13400">
    <property type="entry name" value="Tad"/>
    <property type="match status" value="1"/>
</dbReference>
<feature type="domain" description="Putative Flp pilus-assembly TadG-like N-terminal" evidence="2">
    <location>
        <begin position="12"/>
        <end position="57"/>
    </location>
</feature>
<keyword evidence="1" id="KW-0472">Membrane</keyword>
<evidence type="ECO:0000259" key="2">
    <source>
        <dbReference type="Pfam" id="PF13400"/>
    </source>
</evidence>